<protein>
    <submittedName>
        <fullName evidence="1">Uncharacterized protein</fullName>
    </submittedName>
</protein>
<name>A0A1H1HZW1_NATTX</name>
<accession>A0A1H1HZW1</accession>
<dbReference type="OrthoDB" id="209444at2157"/>
<evidence type="ECO:0000313" key="2">
    <source>
        <dbReference type="Proteomes" id="UP000198848"/>
    </source>
</evidence>
<dbReference type="PROSITE" id="PS51257">
    <property type="entry name" value="PROKAR_LIPOPROTEIN"/>
    <property type="match status" value="1"/>
</dbReference>
<sequence>MDRRSLLGTCTAGTMGALAGCLGTILTSETATSELDTDDVDEERSASGYHGWFDIDHDEATAVSAAEIGDGPGTHHVYLFVASDNPVPVEIDVVVDSDSLLGGSSETIRSESVDLEIGRYVYYHFTVEAAYWLDVSLEGHDLELEIEKDHIEASGGSYMRGSNQAFCVWPDGEVEEVGGIDD</sequence>
<dbReference type="AlphaFoldDB" id="A0A1H1HZW1"/>
<reference evidence="2" key="1">
    <citation type="submission" date="2016-10" db="EMBL/GenBank/DDBJ databases">
        <authorList>
            <person name="Varghese N."/>
            <person name="Submissions S."/>
        </authorList>
    </citation>
    <scope>NUCLEOTIDE SEQUENCE [LARGE SCALE GENOMIC DNA]</scope>
    <source>
        <strain evidence="2">DSM 24767</strain>
    </source>
</reference>
<organism evidence="1 2">
    <name type="scientific">Natronobacterium texcoconense</name>
    <dbReference type="NCBI Taxonomy" id="1095778"/>
    <lineage>
        <taxon>Archaea</taxon>
        <taxon>Methanobacteriati</taxon>
        <taxon>Methanobacteriota</taxon>
        <taxon>Stenosarchaea group</taxon>
        <taxon>Halobacteria</taxon>
        <taxon>Halobacteriales</taxon>
        <taxon>Natrialbaceae</taxon>
        <taxon>Natronobacterium</taxon>
    </lineage>
</organism>
<dbReference type="Proteomes" id="UP000198848">
    <property type="component" value="Unassembled WGS sequence"/>
</dbReference>
<proteinExistence type="predicted"/>
<gene>
    <name evidence="1" type="ORF">SAMN04489842_3188</name>
</gene>
<keyword evidence="2" id="KW-1185">Reference proteome</keyword>
<evidence type="ECO:0000313" key="1">
    <source>
        <dbReference type="EMBL" id="SDR30952.1"/>
    </source>
</evidence>
<dbReference type="RefSeq" id="WP_170831053.1">
    <property type="nucleotide sequence ID" value="NZ_FNLC01000003.1"/>
</dbReference>
<dbReference type="EMBL" id="FNLC01000003">
    <property type="protein sequence ID" value="SDR30952.1"/>
    <property type="molecule type" value="Genomic_DNA"/>
</dbReference>